<dbReference type="Gene3D" id="3.40.50.1110">
    <property type="entry name" value="SGNH hydrolase"/>
    <property type="match status" value="1"/>
</dbReference>
<dbReference type="PANTHER" id="PTHR14209">
    <property type="entry name" value="ISOAMYL ACETATE-HYDROLYZING ESTERASE 1"/>
    <property type="match status" value="1"/>
</dbReference>
<keyword evidence="3" id="KW-1185">Reference proteome</keyword>
<reference evidence="2 3" key="1">
    <citation type="submission" date="2021-11" db="EMBL/GenBank/DDBJ databases">
        <title>Black yeast isolated from Biological Soil Crust.</title>
        <authorList>
            <person name="Kurbessoian T."/>
        </authorList>
    </citation>
    <scope>NUCLEOTIDE SEQUENCE [LARGE SCALE GENOMIC DNA]</scope>
    <source>
        <strain evidence="2 3">CCFEE 5522</strain>
    </source>
</reference>
<feature type="domain" description="SGNH hydrolase-type esterase" evidence="1">
    <location>
        <begin position="8"/>
        <end position="227"/>
    </location>
</feature>
<dbReference type="Proteomes" id="UP001324427">
    <property type="component" value="Unassembled WGS sequence"/>
</dbReference>
<protein>
    <recommendedName>
        <fullName evidence="1">SGNH hydrolase-type esterase domain-containing protein</fullName>
    </recommendedName>
</protein>
<proteinExistence type="predicted"/>
<sequence>MPLDQFVLFGDSITQQSFSQSPATGSFAFGAALADAYARKLDVVNRGLSGYCTVQAYRALPLCIPEPEAVRMRFLLVFFGANDARIAGSPGGPDQTVPLAEYKSNLRHIIEHPAVQVHEGVKIILVTTPPIDERKALRADQEKYPTLAMQRVLRRTAANTALYAQAARDLGEELGVPVLDIWSAMVARAGHSRHDPITPGSMEAPVNDTLQSYLHDGLHFTGEGYKVLYGELMALIERTWPEEMPARLRMKLPAWDNGKTWVKPKADDVSGEGTLRASGVFEAVVHDVQKLDRWE</sequence>
<gene>
    <name evidence="2" type="ORF">LTR36_001751</name>
</gene>
<dbReference type="InterPro" id="IPR013830">
    <property type="entry name" value="SGNH_hydro"/>
</dbReference>
<dbReference type="PANTHER" id="PTHR14209:SF19">
    <property type="entry name" value="ISOAMYL ACETATE-HYDROLYZING ESTERASE 1 HOMOLOG"/>
    <property type="match status" value="1"/>
</dbReference>
<dbReference type="CDD" id="cd01838">
    <property type="entry name" value="Isoamyl_acetate_hydrolase_like"/>
    <property type="match status" value="1"/>
</dbReference>
<dbReference type="InterPro" id="IPR045136">
    <property type="entry name" value="Iah1-like"/>
</dbReference>
<dbReference type="Pfam" id="PF13472">
    <property type="entry name" value="Lipase_GDSL_2"/>
    <property type="match status" value="1"/>
</dbReference>
<dbReference type="EMBL" id="JAVFHQ010000014">
    <property type="protein sequence ID" value="KAK4546534.1"/>
    <property type="molecule type" value="Genomic_DNA"/>
</dbReference>
<name>A0AAV9JNJ3_9PEZI</name>
<dbReference type="InterPro" id="IPR036514">
    <property type="entry name" value="SGNH_hydro_sf"/>
</dbReference>
<organism evidence="2 3">
    <name type="scientific">Oleoguttula mirabilis</name>
    <dbReference type="NCBI Taxonomy" id="1507867"/>
    <lineage>
        <taxon>Eukaryota</taxon>
        <taxon>Fungi</taxon>
        <taxon>Dikarya</taxon>
        <taxon>Ascomycota</taxon>
        <taxon>Pezizomycotina</taxon>
        <taxon>Dothideomycetes</taxon>
        <taxon>Dothideomycetidae</taxon>
        <taxon>Mycosphaerellales</taxon>
        <taxon>Teratosphaeriaceae</taxon>
        <taxon>Oleoguttula</taxon>
    </lineage>
</organism>
<dbReference type="AlphaFoldDB" id="A0AAV9JNJ3"/>
<dbReference type="SUPFAM" id="SSF52266">
    <property type="entry name" value="SGNH hydrolase"/>
    <property type="match status" value="1"/>
</dbReference>
<evidence type="ECO:0000313" key="2">
    <source>
        <dbReference type="EMBL" id="KAK4546534.1"/>
    </source>
</evidence>
<evidence type="ECO:0000313" key="3">
    <source>
        <dbReference type="Proteomes" id="UP001324427"/>
    </source>
</evidence>
<accession>A0AAV9JNJ3</accession>
<comment type="caution">
    <text evidence="2">The sequence shown here is derived from an EMBL/GenBank/DDBJ whole genome shotgun (WGS) entry which is preliminary data.</text>
</comment>
<evidence type="ECO:0000259" key="1">
    <source>
        <dbReference type="Pfam" id="PF13472"/>
    </source>
</evidence>